<organism evidence="5 6">
    <name type="scientific">Bemisia tabaci</name>
    <name type="common">Sweetpotato whitefly</name>
    <name type="synonym">Aleurodes tabaci</name>
    <dbReference type="NCBI Taxonomy" id="7038"/>
    <lineage>
        <taxon>Eukaryota</taxon>
        <taxon>Metazoa</taxon>
        <taxon>Ecdysozoa</taxon>
        <taxon>Arthropoda</taxon>
        <taxon>Hexapoda</taxon>
        <taxon>Insecta</taxon>
        <taxon>Pterygota</taxon>
        <taxon>Neoptera</taxon>
        <taxon>Paraneoptera</taxon>
        <taxon>Hemiptera</taxon>
        <taxon>Sternorrhyncha</taxon>
        <taxon>Aleyrodoidea</taxon>
        <taxon>Aleyrodidae</taxon>
        <taxon>Aleyrodinae</taxon>
        <taxon>Bemisia</taxon>
    </lineage>
</organism>
<evidence type="ECO:0000256" key="3">
    <source>
        <dbReference type="ARBA" id="ARBA00047202"/>
    </source>
</evidence>
<sequence length="272" mass="31173">MEKKLTSLLVQLDSLMSSATIIESLVPATDVNLGESIVVEKLQQLVNKVNQVNAQINYLHECFNSYDQWMEREKELLAKLENLTARLDHLESYLPAQCFQTVAANLPEQTPPDSHTTNGYHSGTHNGTSSTATLMANSEPKTVIKKPVEYPHIRHLTQEELDEVPSYIRNRLQLDRIRAFVDNFNAVMKKKYALMRLPRNKVPKTEIPLYTAWKVQDNKETKGHSFLTKADLDTFGSAKLSKGDFTILQILRHCKRLRESKLNKESYYILID</sequence>
<name>A0A9P0F4X5_BEMTA</name>
<dbReference type="KEGG" id="btab:109036527"/>
<accession>A0A9P0F4X5</accession>
<protein>
    <recommendedName>
        <fullName evidence="2">SKA complex subunit 1</fullName>
    </recommendedName>
    <alternativeName>
        <fullName evidence="3">Spindle and kinetochore-associated protein 1</fullName>
    </alternativeName>
</protein>
<dbReference type="InterPro" id="IPR009829">
    <property type="entry name" value="SKA1"/>
</dbReference>
<dbReference type="GO" id="GO:0072686">
    <property type="term" value="C:mitotic spindle"/>
    <property type="evidence" value="ECO:0007669"/>
    <property type="project" value="TreeGrafter"/>
</dbReference>
<dbReference type="GO" id="GO:0051301">
    <property type="term" value="P:cell division"/>
    <property type="evidence" value="ECO:0007669"/>
    <property type="project" value="InterPro"/>
</dbReference>
<dbReference type="InterPro" id="IPR042031">
    <property type="entry name" value="SKA1_MBD_sf"/>
</dbReference>
<dbReference type="Gene3D" id="1.10.10.1890">
    <property type="entry name" value="Ska1 microtubule binding domain-like"/>
    <property type="match status" value="1"/>
</dbReference>
<dbReference type="GO" id="GO:0031110">
    <property type="term" value="P:regulation of microtubule polymerization or depolymerization"/>
    <property type="evidence" value="ECO:0007669"/>
    <property type="project" value="TreeGrafter"/>
</dbReference>
<feature type="coiled-coil region" evidence="4">
    <location>
        <begin position="66"/>
        <end position="93"/>
    </location>
</feature>
<evidence type="ECO:0000256" key="1">
    <source>
        <dbReference type="ARBA" id="ARBA00006836"/>
    </source>
</evidence>
<dbReference type="EMBL" id="OU963867">
    <property type="protein sequence ID" value="CAH0392308.1"/>
    <property type="molecule type" value="Genomic_DNA"/>
</dbReference>
<dbReference type="GO" id="GO:0007059">
    <property type="term" value="P:chromosome segregation"/>
    <property type="evidence" value="ECO:0007669"/>
    <property type="project" value="InterPro"/>
</dbReference>
<proteinExistence type="inferred from homology"/>
<dbReference type="GO" id="GO:0000278">
    <property type="term" value="P:mitotic cell cycle"/>
    <property type="evidence" value="ECO:0007669"/>
    <property type="project" value="TreeGrafter"/>
</dbReference>
<dbReference type="GO" id="GO:0008017">
    <property type="term" value="F:microtubule binding"/>
    <property type="evidence" value="ECO:0007669"/>
    <property type="project" value="InterPro"/>
</dbReference>
<dbReference type="PANTHER" id="PTHR28573">
    <property type="entry name" value="SPINDLE AND KINETOCHORE-ASSOCIATED PROTEIN 1"/>
    <property type="match status" value="1"/>
</dbReference>
<gene>
    <name evidence="5" type="ORF">BEMITA_LOCUS10838</name>
</gene>
<dbReference type="GO" id="GO:0005876">
    <property type="term" value="C:spindle microtubule"/>
    <property type="evidence" value="ECO:0007669"/>
    <property type="project" value="TreeGrafter"/>
</dbReference>
<keyword evidence="4" id="KW-0175">Coiled coil</keyword>
<evidence type="ECO:0000313" key="5">
    <source>
        <dbReference type="EMBL" id="CAH0392308.1"/>
    </source>
</evidence>
<dbReference type="PANTHER" id="PTHR28573:SF1">
    <property type="entry name" value="SPINDLE AND KINETOCHORE-ASSOCIATED PROTEIN 1"/>
    <property type="match status" value="1"/>
</dbReference>
<dbReference type="GO" id="GO:0000940">
    <property type="term" value="C:outer kinetochore"/>
    <property type="evidence" value="ECO:0007669"/>
    <property type="project" value="TreeGrafter"/>
</dbReference>
<keyword evidence="6" id="KW-1185">Reference proteome</keyword>
<evidence type="ECO:0000313" key="6">
    <source>
        <dbReference type="Proteomes" id="UP001152759"/>
    </source>
</evidence>
<dbReference type="Proteomes" id="UP001152759">
    <property type="component" value="Chromosome 6"/>
</dbReference>
<reference evidence="5" key="1">
    <citation type="submission" date="2021-12" db="EMBL/GenBank/DDBJ databases">
        <authorList>
            <person name="King R."/>
        </authorList>
    </citation>
    <scope>NUCLEOTIDE SEQUENCE</scope>
</reference>
<evidence type="ECO:0000256" key="4">
    <source>
        <dbReference type="SAM" id="Coils"/>
    </source>
</evidence>
<dbReference type="AlphaFoldDB" id="A0A9P0F4X5"/>
<evidence type="ECO:0000256" key="2">
    <source>
        <dbReference type="ARBA" id="ARBA00047182"/>
    </source>
</evidence>
<dbReference type="Pfam" id="PF07160">
    <property type="entry name" value="SKA1"/>
    <property type="match status" value="1"/>
</dbReference>
<comment type="similarity">
    <text evidence="1">Belongs to the SKA1 family.</text>
</comment>